<dbReference type="STRING" id="1802695.A3A13_00160"/>
<dbReference type="PROSITE" id="PS00893">
    <property type="entry name" value="NUDIX_BOX"/>
    <property type="match status" value="1"/>
</dbReference>
<name>A0A1F8GGY6_9BACT</name>
<protein>
    <recommendedName>
        <fullName evidence="3">Nudix hydrolase domain-containing protein</fullName>
    </recommendedName>
</protein>
<proteinExistence type="predicted"/>
<dbReference type="InterPro" id="IPR020084">
    <property type="entry name" value="NUDIX_hydrolase_CS"/>
</dbReference>
<dbReference type="InterPro" id="IPR000086">
    <property type="entry name" value="NUDIX_hydrolase_dom"/>
</dbReference>
<dbReference type="EMBL" id="MGKJ01000016">
    <property type="protein sequence ID" value="OGN23709.1"/>
    <property type="molecule type" value="Genomic_DNA"/>
</dbReference>
<dbReference type="PANTHER" id="PTHR43046">
    <property type="entry name" value="GDP-MANNOSE MANNOSYL HYDROLASE"/>
    <property type="match status" value="1"/>
</dbReference>
<sequence>MPWGVKAMENHKLFRINQNAIIQNNFGEILILQKDGKWMLPGGRLEEEGWLQGLKREVKEETGIENFGVKEILYVDTSDSGETYIVTFLCRAEYRTNITLSHEHQEYAWLKLEEIDKYEFWHEKIKNRLEILLRDRK</sequence>
<evidence type="ECO:0000256" key="1">
    <source>
        <dbReference type="ARBA" id="ARBA00001946"/>
    </source>
</evidence>
<dbReference type="Pfam" id="PF00293">
    <property type="entry name" value="NUDIX"/>
    <property type="match status" value="1"/>
</dbReference>
<evidence type="ECO:0000256" key="2">
    <source>
        <dbReference type="ARBA" id="ARBA00022801"/>
    </source>
</evidence>
<dbReference type="Proteomes" id="UP000178911">
    <property type="component" value="Unassembled WGS sequence"/>
</dbReference>
<evidence type="ECO:0000313" key="5">
    <source>
        <dbReference type="Proteomes" id="UP000178911"/>
    </source>
</evidence>
<dbReference type="SUPFAM" id="SSF55811">
    <property type="entry name" value="Nudix"/>
    <property type="match status" value="1"/>
</dbReference>
<dbReference type="Gene3D" id="3.90.79.10">
    <property type="entry name" value="Nucleoside Triphosphate Pyrophosphohydrolase"/>
    <property type="match status" value="1"/>
</dbReference>
<comment type="caution">
    <text evidence="4">The sequence shown here is derived from an EMBL/GenBank/DDBJ whole genome shotgun (WGS) entry which is preliminary data.</text>
</comment>
<dbReference type="GO" id="GO:0016787">
    <property type="term" value="F:hydrolase activity"/>
    <property type="evidence" value="ECO:0007669"/>
    <property type="project" value="UniProtKB-KW"/>
</dbReference>
<gene>
    <name evidence="4" type="ORF">A3A13_00160</name>
</gene>
<organism evidence="4 5">
    <name type="scientific">Candidatus Yanofskybacteria bacterium RIFCSPLOWO2_01_FULL_43_22</name>
    <dbReference type="NCBI Taxonomy" id="1802695"/>
    <lineage>
        <taxon>Bacteria</taxon>
        <taxon>Candidatus Yanofskyibacteriota</taxon>
    </lineage>
</organism>
<reference evidence="4 5" key="1">
    <citation type="journal article" date="2016" name="Nat. Commun.">
        <title>Thousands of microbial genomes shed light on interconnected biogeochemical processes in an aquifer system.</title>
        <authorList>
            <person name="Anantharaman K."/>
            <person name="Brown C.T."/>
            <person name="Hug L.A."/>
            <person name="Sharon I."/>
            <person name="Castelle C.J."/>
            <person name="Probst A.J."/>
            <person name="Thomas B.C."/>
            <person name="Singh A."/>
            <person name="Wilkins M.J."/>
            <person name="Karaoz U."/>
            <person name="Brodie E.L."/>
            <person name="Williams K.H."/>
            <person name="Hubbard S.S."/>
            <person name="Banfield J.F."/>
        </authorList>
    </citation>
    <scope>NUCLEOTIDE SEQUENCE [LARGE SCALE GENOMIC DNA]</scope>
</reference>
<dbReference type="AlphaFoldDB" id="A0A1F8GGY6"/>
<feature type="domain" description="Nudix hydrolase" evidence="3">
    <location>
        <begin position="13"/>
        <end position="133"/>
    </location>
</feature>
<dbReference type="InterPro" id="IPR015797">
    <property type="entry name" value="NUDIX_hydrolase-like_dom_sf"/>
</dbReference>
<keyword evidence="2" id="KW-0378">Hydrolase</keyword>
<evidence type="ECO:0000313" key="4">
    <source>
        <dbReference type="EMBL" id="OGN23709.1"/>
    </source>
</evidence>
<evidence type="ECO:0000259" key="3">
    <source>
        <dbReference type="PROSITE" id="PS51462"/>
    </source>
</evidence>
<accession>A0A1F8GGY6</accession>
<dbReference type="PANTHER" id="PTHR43046:SF14">
    <property type="entry name" value="MUTT_NUDIX FAMILY PROTEIN"/>
    <property type="match status" value="1"/>
</dbReference>
<dbReference type="PROSITE" id="PS51462">
    <property type="entry name" value="NUDIX"/>
    <property type="match status" value="1"/>
</dbReference>
<comment type="cofactor">
    <cofactor evidence="1">
        <name>Mg(2+)</name>
        <dbReference type="ChEBI" id="CHEBI:18420"/>
    </cofactor>
</comment>